<accession>A0A0E9TKQ1</accession>
<reference evidence="1" key="1">
    <citation type="submission" date="2014-11" db="EMBL/GenBank/DDBJ databases">
        <authorList>
            <person name="Amaro Gonzalez C."/>
        </authorList>
    </citation>
    <scope>NUCLEOTIDE SEQUENCE</scope>
</reference>
<evidence type="ECO:0000313" key="1">
    <source>
        <dbReference type="EMBL" id="JAH54191.1"/>
    </source>
</evidence>
<sequence>MQWSRPGLRVQRQGRG</sequence>
<organism evidence="1">
    <name type="scientific">Anguilla anguilla</name>
    <name type="common">European freshwater eel</name>
    <name type="synonym">Muraena anguilla</name>
    <dbReference type="NCBI Taxonomy" id="7936"/>
    <lineage>
        <taxon>Eukaryota</taxon>
        <taxon>Metazoa</taxon>
        <taxon>Chordata</taxon>
        <taxon>Craniata</taxon>
        <taxon>Vertebrata</taxon>
        <taxon>Euteleostomi</taxon>
        <taxon>Actinopterygii</taxon>
        <taxon>Neopterygii</taxon>
        <taxon>Teleostei</taxon>
        <taxon>Anguilliformes</taxon>
        <taxon>Anguillidae</taxon>
        <taxon>Anguilla</taxon>
    </lineage>
</organism>
<name>A0A0E9TKQ1_ANGAN</name>
<proteinExistence type="predicted"/>
<dbReference type="AlphaFoldDB" id="A0A0E9TKQ1"/>
<dbReference type="EMBL" id="GBXM01054386">
    <property type="protein sequence ID" value="JAH54191.1"/>
    <property type="molecule type" value="Transcribed_RNA"/>
</dbReference>
<protein>
    <submittedName>
        <fullName evidence="1">Uncharacterized protein</fullName>
    </submittedName>
</protein>
<reference evidence="1" key="2">
    <citation type="journal article" date="2015" name="Fish Shellfish Immunol.">
        <title>Early steps in the European eel (Anguilla anguilla)-Vibrio vulnificus interaction in the gills: Role of the RtxA13 toxin.</title>
        <authorList>
            <person name="Callol A."/>
            <person name="Pajuelo D."/>
            <person name="Ebbesson L."/>
            <person name="Teles M."/>
            <person name="MacKenzie S."/>
            <person name="Amaro C."/>
        </authorList>
    </citation>
    <scope>NUCLEOTIDE SEQUENCE</scope>
</reference>